<evidence type="ECO:0000256" key="1">
    <source>
        <dbReference type="ARBA" id="ARBA00004370"/>
    </source>
</evidence>
<dbReference type="AlphaFoldDB" id="A0AAV6M0M7"/>
<organism evidence="4 5">
    <name type="scientific">Cucurbita argyrosperma subsp. sororia</name>
    <dbReference type="NCBI Taxonomy" id="37648"/>
    <lineage>
        <taxon>Eukaryota</taxon>
        <taxon>Viridiplantae</taxon>
        <taxon>Streptophyta</taxon>
        <taxon>Embryophyta</taxon>
        <taxon>Tracheophyta</taxon>
        <taxon>Spermatophyta</taxon>
        <taxon>Magnoliopsida</taxon>
        <taxon>eudicotyledons</taxon>
        <taxon>Gunneridae</taxon>
        <taxon>Pentapetalae</taxon>
        <taxon>rosids</taxon>
        <taxon>fabids</taxon>
        <taxon>Cucurbitales</taxon>
        <taxon>Cucurbitaceae</taxon>
        <taxon>Cucurbiteae</taxon>
        <taxon>Cucurbita</taxon>
    </lineage>
</organism>
<accession>A0AAV6M0M7</accession>
<evidence type="ECO:0000256" key="2">
    <source>
        <dbReference type="ARBA" id="ARBA00023136"/>
    </source>
</evidence>
<feature type="transmembrane region" description="Helical" evidence="3">
    <location>
        <begin position="12"/>
        <end position="35"/>
    </location>
</feature>
<keyword evidence="3" id="KW-0812">Transmembrane</keyword>
<comment type="caution">
    <text evidence="4">The sequence shown here is derived from an EMBL/GenBank/DDBJ whole genome shotgun (WGS) entry which is preliminary data.</text>
</comment>
<reference evidence="4 5" key="1">
    <citation type="journal article" date="2021" name="Hortic Res">
        <title>The domestication of Cucurbita argyrosperma as revealed by the genome of its wild relative.</title>
        <authorList>
            <person name="Barrera-Redondo J."/>
            <person name="Sanchez-de la Vega G."/>
            <person name="Aguirre-Liguori J.A."/>
            <person name="Castellanos-Morales G."/>
            <person name="Gutierrez-Guerrero Y.T."/>
            <person name="Aguirre-Dugua X."/>
            <person name="Aguirre-Planter E."/>
            <person name="Tenaillon M.I."/>
            <person name="Lira-Saade R."/>
            <person name="Eguiarte L.E."/>
        </authorList>
    </citation>
    <scope>NUCLEOTIDE SEQUENCE [LARGE SCALE GENOMIC DNA]</scope>
    <source>
        <strain evidence="4">JBR-2021</strain>
    </source>
</reference>
<dbReference type="InterPro" id="IPR044839">
    <property type="entry name" value="NDR1-like"/>
</dbReference>
<dbReference type="GO" id="GO:0005886">
    <property type="term" value="C:plasma membrane"/>
    <property type="evidence" value="ECO:0007669"/>
    <property type="project" value="TreeGrafter"/>
</dbReference>
<comment type="subcellular location">
    <subcellularLocation>
        <location evidence="1">Membrane</location>
    </subcellularLocation>
</comment>
<keyword evidence="2 3" id="KW-0472">Membrane</keyword>
<dbReference type="Proteomes" id="UP000685013">
    <property type="component" value="Chromosome 18"/>
</dbReference>
<keyword evidence="3" id="KW-1133">Transmembrane helix</keyword>
<evidence type="ECO:0000313" key="5">
    <source>
        <dbReference type="Proteomes" id="UP000685013"/>
    </source>
</evidence>
<evidence type="ECO:0000313" key="4">
    <source>
        <dbReference type="EMBL" id="KAG6573211.1"/>
    </source>
</evidence>
<dbReference type="PANTHER" id="PTHR31415">
    <property type="entry name" value="OS05G0367900 PROTEIN"/>
    <property type="match status" value="1"/>
</dbReference>
<proteinExistence type="predicted"/>
<keyword evidence="5" id="KW-1185">Reference proteome</keyword>
<sequence>MEAKNASKCEFSIYIWFLQVLTVLGLASLAIWASLIPTKPIFMISNMDLKPYQNGSASSSLALNVTISNPNKMVGVFFDELNVTVRCKNESVGSSSMSGFYLESKRIDVHEVELGVNGLCGKVDLRVGLATSVGYKIMWFKTKHRGLVLEDCVHIGPDGQVFRYPWKRSQPRWTPISSSATAVAVAVHSSSAAVAV</sequence>
<dbReference type="GO" id="GO:0098542">
    <property type="term" value="P:defense response to other organism"/>
    <property type="evidence" value="ECO:0007669"/>
    <property type="project" value="InterPro"/>
</dbReference>
<dbReference type="EMBL" id="JAGKQH010000018">
    <property type="protein sequence ID" value="KAG6573211.1"/>
    <property type="molecule type" value="Genomic_DNA"/>
</dbReference>
<evidence type="ECO:0000256" key="3">
    <source>
        <dbReference type="SAM" id="Phobius"/>
    </source>
</evidence>
<dbReference type="GO" id="GO:0009506">
    <property type="term" value="C:plasmodesma"/>
    <property type="evidence" value="ECO:0007669"/>
    <property type="project" value="TreeGrafter"/>
</dbReference>
<feature type="non-terminal residue" evidence="4">
    <location>
        <position position="1"/>
    </location>
</feature>
<dbReference type="PANTHER" id="PTHR31415:SF125">
    <property type="entry name" value="HARPIN INDUCING PROTEIN 1-LIKE 9"/>
    <property type="match status" value="1"/>
</dbReference>
<name>A0AAV6M0M7_9ROSI</name>
<gene>
    <name evidence="4" type="primary">NHL2</name>
    <name evidence="4" type="ORF">SDJN03_27098</name>
</gene>
<protein>
    <submittedName>
        <fullName evidence="4">NDR1/HIN1-like protein 2</fullName>
    </submittedName>
</protein>